<dbReference type="InterPro" id="IPR036047">
    <property type="entry name" value="F-box-like_dom_sf"/>
</dbReference>
<gene>
    <name evidence="2" type="ORF">AMORRO_LOCUS7201</name>
</gene>
<evidence type="ECO:0000313" key="2">
    <source>
        <dbReference type="EMBL" id="CAG8587584.1"/>
    </source>
</evidence>
<proteinExistence type="predicted"/>
<evidence type="ECO:0000313" key="3">
    <source>
        <dbReference type="Proteomes" id="UP000789342"/>
    </source>
</evidence>
<dbReference type="OrthoDB" id="2788229at2759"/>
<sequence>MSVFFSRQSCIASLIAHPQAIEVKRNTPYIPPEIILVILKMLNDDKKTLASCALVNRTFNLHAIPILYHTVSFTFPLTFTRFADTIYGVTESSSLIRHLDLSGFSTC</sequence>
<comment type="caution">
    <text evidence="2">The sequence shown here is derived from an EMBL/GenBank/DDBJ whole genome shotgun (WGS) entry which is preliminary data.</text>
</comment>
<organism evidence="2 3">
    <name type="scientific">Acaulospora morrowiae</name>
    <dbReference type="NCBI Taxonomy" id="94023"/>
    <lineage>
        <taxon>Eukaryota</taxon>
        <taxon>Fungi</taxon>
        <taxon>Fungi incertae sedis</taxon>
        <taxon>Mucoromycota</taxon>
        <taxon>Glomeromycotina</taxon>
        <taxon>Glomeromycetes</taxon>
        <taxon>Diversisporales</taxon>
        <taxon>Acaulosporaceae</taxon>
        <taxon>Acaulospora</taxon>
    </lineage>
</organism>
<dbReference type="InterPro" id="IPR001810">
    <property type="entry name" value="F-box_dom"/>
</dbReference>
<evidence type="ECO:0000259" key="1">
    <source>
        <dbReference type="Pfam" id="PF12937"/>
    </source>
</evidence>
<name>A0A9N9C4P7_9GLOM</name>
<feature type="domain" description="F-box" evidence="1">
    <location>
        <begin position="30"/>
        <end position="73"/>
    </location>
</feature>
<dbReference type="Pfam" id="PF12937">
    <property type="entry name" value="F-box-like"/>
    <property type="match status" value="1"/>
</dbReference>
<dbReference type="Proteomes" id="UP000789342">
    <property type="component" value="Unassembled WGS sequence"/>
</dbReference>
<accession>A0A9N9C4P7</accession>
<protein>
    <submittedName>
        <fullName evidence="2">12979_t:CDS:1</fullName>
    </submittedName>
</protein>
<reference evidence="2" key="1">
    <citation type="submission" date="2021-06" db="EMBL/GenBank/DDBJ databases">
        <authorList>
            <person name="Kallberg Y."/>
            <person name="Tangrot J."/>
            <person name="Rosling A."/>
        </authorList>
    </citation>
    <scope>NUCLEOTIDE SEQUENCE</scope>
    <source>
        <strain evidence="2">CL551</strain>
    </source>
</reference>
<dbReference type="SUPFAM" id="SSF81383">
    <property type="entry name" value="F-box domain"/>
    <property type="match status" value="1"/>
</dbReference>
<dbReference type="EMBL" id="CAJVPV010005250">
    <property type="protein sequence ID" value="CAG8587584.1"/>
    <property type="molecule type" value="Genomic_DNA"/>
</dbReference>
<feature type="non-terminal residue" evidence="2">
    <location>
        <position position="107"/>
    </location>
</feature>
<keyword evidence="3" id="KW-1185">Reference proteome</keyword>
<dbReference type="AlphaFoldDB" id="A0A9N9C4P7"/>